<evidence type="ECO:0000313" key="3">
    <source>
        <dbReference type="Proteomes" id="UP000031246"/>
    </source>
</evidence>
<dbReference type="RefSeq" id="WP_039472447.1">
    <property type="nucleotide sequence ID" value="NZ_JSYN01000004.1"/>
</dbReference>
<accession>A0A0C1FSJ1</accession>
<reference evidence="2 3" key="1">
    <citation type="submission" date="2014-10" db="EMBL/GenBank/DDBJ databases">
        <title>Pedobacter Kyungheensis.</title>
        <authorList>
            <person name="Anderson B.M."/>
            <person name="Newman J.D."/>
        </authorList>
    </citation>
    <scope>NUCLEOTIDE SEQUENCE [LARGE SCALE GENOMIC DNA]</scope>
    <source>
        <strain evidence="2 3">KACC 16221</strain>
    </source>
</reference>
<sequence>MTDIQLYTKLADLPIELKKRVSDYIDSLMAKQQQKSDKQKRTAGLAKGLVSVKDNFNDPIDGFEDYL</sequence>
<keyword evidence="3" id="KW-1185">Reference proteome</keyword>
<evidence type="ECO:0000259" key="1">
    <source>
        <dbReference type="Pfam" id="PF10047"/>
    </source>
</evidence>
<name>A0A0C1FSJ1_9SPHI</name>
<dbReference type="OrthoDB" id="9801704at2"/>
<feature type="domain" description="DUF2281" evidence="1">
    <location>
        <begin position="5"/>
        <end position="66"/>
    </location>
</feature>
<evidence type="ECO:0000313" key="2">
    <source>
        <dbReference type="EMBL" id="KIA95917.1"/>
    </source>
</evidence>
<dbReference type="Proteomes" id="UP000031246">
    <property type="component" value="Unassembled WGS sequence"/>
</dbReference>
<dbReference type="Pfam" id="PF10047">
    <property type="entry name" value="DUF2281"/>
    <property type="match status" value="1"/>
</dbReference>
<dbReference type="AlphaFoldDB" id="A0A0C1FSJ1"/>
<dbReference type="EMBL" id="JSYN01000004">
    <property type="protein sequence ID" value="KIA95917.1"/>
    <property type="molecule type" value="Genomic_DNA"/>
</dbReference>
<comment type="caution">
    <text evidence="2">The sequence shown here is derived from an EMBL/GenBank/DDBJ whole genome shotgun (WGS) entry which is preliminary data.</text>
</comment>
<dbReference type="InterPro" id="IPR018739">
    <property type="entry name" value="DUF2281"/>
</dbReference>
<organism evidence="2 3">
    <name type="scientific">Pedobacter kyungheensis</name>
    <dbReference type="NCBI Taxonomy" id="1069985"/>
    <lineage>
        <taxon>Bacteria</taxon>
        <taxon>Pseudomonadati</taxon>
        <taxon>Bacteroidota</taxon>
        <taxon>Sphingobacteriia</taxon>
        <taxon>Sphingobacteriales</taxon>
        <taxon>Sphingobacteriaceae</taxon>
        <taxon>Pedobacter</taxon>
    </lineage>
</organism>
<protein>
    <recommendedName>
        <fullName evidence="1">DUF2281 domain-containing protein</fullName>
    </recommendedName>
</protein>
<proteinExistence type="predicted"/>
<gene>
    <name evidence="2" type="ORF">OC25_05045</name>
</gene>